<feature type="transmembrane region" description="Helical" evidence="6">
    <location>
        <begin position="184"/>
        <end position="207"/>
    </location>
</feature>
<feature type="transmembrane region" description="Helical" evidence="6">
    <location>
        <begin position="244"/>
        <end position="266"/>
    </location>
</feature>
<dbReference type="STRING" id="1291734.FD02_GL001301"/>
<feature type="transmembrane region" description="Helical" evidence="6">
    <location>
        <begin position="154"/>
        <end position="178"/>
    </location>
</feature>
<comment type="subcellular location">
    <subcellularLocation>
        <location evidence="6">Cell membrane</location>
        <topology evidence="6">Multi-pass membrane protein</topology>
    </subcellularLocation>
    <subcellularLocation>
        <location evidence="1">Membrane</location>
        <topology evidence="1">Multi-pass membrane protein</topology>
    </subcellularLocation>
</comment>
<dbReference type="InterPro" id="IPR002781">
    <property type="entry name" value="TM_pro_TauE-like"/>
</dbReference>
<proteinExistence type="inferred from homology"/>
<dbReference type="EMBL" id="AZDJ01000016">
    <property type="protein sequence ID" value="KRK72883.1"/>
    <property type="molecule type" value="Genomic_DNA"/>
</dbReference>
<dbReference type="PANTHER" id="PTHR43701:SF2">
    <property type="entry name" value="MEMBRANE TRANSPORTER PROTEIN YJNA-RELATED"/>
    <property type="match status" value="1"/>
</dbReference>
<evidence type="ECO:0000256" key="6">
    <source>
        <dbReference type="RuleBase" id="RU363041"/>
    </source>
</evidence>
<evidence type="ECO:0000256" key="4">
    <source>
        <dbReference type="ARBA" id="ARBA00022989"/>
    </source>
</evidence>
<evidence type="ECO:0000256" key="5">
    <source>
        <dbReference type="ARBA" id="ARBA00023136"/>
    </source>
</evidence>
<keyword evidence="8" id="KW-1185">Reference proteome</keyword>
<evidence type="ECO:0000256" key="2">
    <source>
        <dbReference type="ARBA" id="ARBA00009142"/>
    </source>
</evidence>
<keyword evidence="4 6" id="KW-1133">Transmembrane helix</keyword>
<name>A0A0R1JUF2_9LACO</name>
<reference evidence="7 8" key="1">
    <citation type="journal article" date="2015" name="Genome Announc.">
        <title>Expanding the biotechnology potential of lactobacilli through comparative genomics of 213 strains and associated genera.</title>
        <authorList>
            <person name="Sun Z."/>
            <person name="Harris H.M."/>
            <person name="McCann A."/>
            <person name="Guo C."/>
            <person name="Argimon S."/>
            <person name="Zhang W."/>
            <person name="Yang X."/>
            <person name="Jeffery I.B."/>
            <person name="Cooney J.C."/>
            <person name="Kagawa T.F."/>
            <person name="Liu W."/>
            <person name="Song Y."/>
            <person name="Salvetti E."/>
            <person name="Wrobel A."/>
            <person name="Rasinkangas P."/>
            <person name="Parkhill J."/>
            <person name="Rea M.C."/>
            <person name="O'Sullivan O."/>
            <person name="Ritari J."/>
            <person name="Douillard F.P."/>
            <person name="Paul Ross R."/>
            <person name="Yang R."/>
            <person name="Briner A.E."/>
            <person name="Felis G.E."/>
            <person name="de Vos W.M."/>
            <person name="Barrangou R."/>
            <person name="Klaenhammer T.R."/>
            <person name="Caufield P.W."/>
            <person name="Cui Y."/>
            <person name="Zhang H."/>
            <person name="O'Toole P.W."/>
        </authorList>
    </citation>
    <scope>NUCLEOTIDE SEQUENCE [LARGE SCALE GENOMIC DNA]</scope>
    <source>
        <strain evidence="7 8">JCM 17158</strain>
    </source>
</reference>
<feature type="transmembrane region" description="Helical" evidence="6">
    <location>
        <begin position="214"/>
        <end position="232"/>
    </location>
</feature>
<evidence type="ECO:0000256" key="3">
    <source>
        <dbReference type="ARBA" id="ARBA00022692"/>
    </source>
</evidence>
<comment type="similarity">
    <text evidence="2 6">Belongs to the 4-toluene sulfonate uptake permease (TSUP) (TC 2.A.102) family.</text>
</comment>
<protein>
    <recommendedName>
        <fullName evidence="6">Probable membrane transporter protein</fullName>
    </recommendedName>
</protein>
<dbReference type="GO" id="GO:0005886">
    <property type="term" value="C:plasma membrane"/>
    <property type="evidence" value="ECO:0007669"/>
    <property type="project" value="UniProtKB-SubCell"/>
</dbReference>
<keyword evidence="6" id="KW-1003">Cell membrane</keyword>
<dbReference type="InterPro" id="IPR051598">
    <property type="entry name" value="TSUP/Inactive_protease-like"/>
</dbReference>
<evidence type="ECO:0000256" key="1">
    <source>
        <dbReference type="ARBA" id="ARBA00004141"/>
    </source>
</evidence>
<evidence type="ECO:0000313" key="8">
    <source>
        <dbReference type="Proteomes" id="UP000051804"/>
    </source>
</evidence>
<keyword evidence="3 6" id="KW-0812">Transmembrane</keyword>
<gene>
    <name evidence="7" type="ORF">FD02_GL001301</name>
</gene>
<dbReference type="Proteomes" id="UP000051804">
    <property type="component" value="Unassembled WGS sequence"/>
</dbReference>
<keyword evidence="5 6" id="KW-0472">Membrane</keyword>
<sequence length="267" mass="27528">MAWGYTGHGGAAMTIGEIGILVLTGIGGGLLSSMAGMASLIVYPVLLALGVSPVSANVTNTAAMIFTGVGSGLASTRELRANRRLMVAVTGYAVAGGILGAILLAVAPGSTFERVVPFLIAIAGGLMLWSARTSPVRGAKGHVVTGWRLVGRNAVVLLVGLYIGYFGAAAGIVMLAILSLTLPVSFAVANALKNFATLLTNIVALVIYAFTTKVYWLMVLPLGVGMFIGGYLGPLVVRHVPQRALRIGVGIAAFGLAAYFFWTAYLE</sequence>
<feature type="transmembrane region" description="Helical" evidence="6">
    <location>
        <begin position="115"/>
        <end position="133"/>
    </location>
</feature>
<dbReference type="Pfam" id="PF01925">
    <property type="entry name" value="TauE"/>
    <property type="match status" value="1"/>
</dbReference>
<dbReference type="AlphaFoldDB" id="A0A0R1JUF2"/>
<dbReference type="PANTHER" id="PTHR43701">
    <property type="entry name" value="MEMBRANE TRANSPORTER PROTEIN MJ0441-RELATED"/>
    <property type="match status" value="1"/>
</dbReference>
<dbReference type="PATRIC" id="fig|1291734.4.peg.1338"/>
<comment type="caution">
    <text evidence="7">The sequence shown here is derived from an EMBL/GenBank/DDBJ whole genome shotgun (WGS) entry which is preliminary data.</text>
</comment>
<organism evidence="7 8">
    <name type="scientific">Lacticaseibacillus nasuensis JCM 17158</name>
    <dbReference type="NCBI Taxonomy" id="1291734"/>
    <lineage>
        <taxon>Bacteria</taxon>
        <taxon>Bacillati</taxon>
        <taxon>Bacillota</taxon>
        <taxon>Bacilli</taxon>
        <taxon>Lactobacillales</taxon>
        <taxon>Lactobacillaceae</taxon>
        <taxon>Lacticaseibacillus</taxon>
    </lineage>
</organism>
<evidence type="ECO:0000313" key="7">
    <source>
        <dbReference type="EMBL" id="KRK72883.1"/>
    </source>
</evidence>
<accession>A0A0R1JUF2</accession>
<feature type="transmembrane region" description="Helical" evidence="6">
    <location>
        <begin position="85"/>
        <end position="109"/>
    </location>
</feature>